<keyword evidence="10" id="KW-0133">Cell shape</keyword>
<keyword evidence="16" id="KW-0449">Lipoprotein</keyword>
<evidence type="ECO:0000256" key="12">
    <source>
        <dbReference type="ARBA" id="ARBA00023054"/>
    </source>
</evidence>
<protein>
    <recommendedName>
        <fullName evidence="21">Paralemmin-1</fullName>
    </recommendedName>
    <alternativeName>
        <fullName evidence="22">Paralemmin</fullName>
    </alternativeName>
</protein>
<reference evidence="24 25" key="1">
    <citation type="journal article" date="2014" name="Nat. Genet.">
        <title>Whole-genome sequence of a flatfish provides insights into ZW sex chromosome evolution and adaptation to a benthic lifestyle.</title>
        <authorList>
            <person name="Chen S."/>
            <person name="Zhang G."/>
            <person name="Shao C."/>
            <person name="Huang Q."/>
            <person name="Liu G."/>
            <person name="Zhang P."/>
            <person name="Song W."/>
            <person name="An N."/>
            <person name="Chalopin D."/>
            <person name="Volff J.N."/>
            <person name="Hong Y."/>
            <person name="Li Q."/>
            <person name="Sha Z."/>
            <person name="Zhou H."/>
            <person name="Xie M."/>
            <person name="Yu Q."/>
            <person name="Liu Y."/>
            <person name="Xiang H."/>
            <person name="Wang N."/>
            <person name="Wu K."/>
            <person name="Yang C."/>
            <person name="Zhou Q."/>
            <person name="Liao X."/>
            <person name="Yang L."/>
            <person name="Hu Q."/>
            <person name="Zhang J."/>
            <person name="Meng L."/>
            <person name="Jin L."/>
            <person name="Tian Y."/>
            <person name="Lian J."/>
            <person name="Yang J."/>
            <person name="Miao G."/>
            <person name="Liu S."/>
            <person name="Liang Z."/>
            <person name="Yan F."/>
            <person name="Li Y."/>
            <person name="Sun B."/>
            <person name="Zhang H."/>
            <person name="Zhang J."/>
            <person name="Zhu Y."/>
            <person name="Du M."/>
            <person name="Zhao Y."/>
            <person name="Schartl M."/>
            <person name="Tang Q."/>
            <person name="Wang J."/>
        </authorList>
    </citation>
    <scope>NUCLEOTIDE SEQUENCE</scope>
</reference>
<dbReference type="GeneTree" id="ENSGT00940000160580"/>
<keyword evidence="12" id="KW-0175">Coiled coil</keyword>
<evidence type="ECO:0000256" key="13">
    <source>
        <dbReference type="ARBA" id="ARBA00023136"/>
    </source>
</evidence>
<feature type="region of interest" description="Disordered" evidence="23">
    <location>
        <begin position="1"/>
        <end position="33"/>
    </location>
</feature>
<keyword evidence="9" id="KW-0597">Phosphoprotein</keyword>
<evidence type="ECO:0000256" key="8">
    <source>
        <dbReference type="ARBA" id="ARBA00022481"/>
    </source>
</evidence>
<dbReference type="GO" id="GO:0031527">
    <property type="term" value="C:filopodium membrane"/>
    <property type="evidence" value="ECO:0007669"/>
    <property type="project" value="UniProtKB-SubCell"/>
</dbReference>
<evidence type="ECO:0000256" key="16">
    <source>
        <dbReference type="ARBA" id="ARBA00023288"/>
    </source>
</evidence>
<dbReference type="GO" id="GO:0030424">
    <property type="term" value="C:axon"/>
    <property type="evidence" value="ECO:0007669"/>
    <property type="project" value="UniProtKB-SubCell"/>
</dbReference>
<dbReference type="InterPro" id="IPR004965">
    <property type="entry name" value="Paralemmin"/>
</dbReference>
<feature type="region of interest" description="Disordered" evidence="23">
    <location>
        <begin position="236"/>
        <end position="269"/>
    </location>
</feature>
<dbReference type="Pfam" id="PF03285">
    <property type="entry name" value="Paralemmin"/>
    <property type="match status" value="2"/>
</dbReference>
<reference evidence="24" key="3">
    <citation type="submission" date="2025-09" db="UniProtKB">
        <authorList>
            <consortium name="Ensembl"/>
        </authorList>
    </citation>
    <scope>IDENTIFICATION</scope>
</reference>
<evidence type="ECO:0000256" key="9">
    <source>
        <dbReference type="ARBA" id="ARBA00022553"/>
    </source>
</evidence>
<dbReference type="Proteomes" id="UP000265120">
    <property type="component" value="Chromosome 2"/>
</dbReference>
<evidence type="ECO:0000256" key="4">
    <source>
        <dbReference type="ARBA" id="ARBA00004527"/>
    </source>
</evidence>
<evidence type="ECO:0000256" key="20">
    <source>
        <dbReference type="ARBA" id="ARBA00038823"/>
    </source>
</evidence>
<evidence type="ECO:0000256" key="15">
    <source>
        <dbReference type="ARBA" id="ARBA00023273"/>
    </source>
</evidence>
<evidence type="ECO:0000256" key="17">
    <source>
        <dbReference type="ARBA" id="ARBA00023289"/>
    </source>
</evidence>
<evidence type="ECO:0000256" key="5">
    <source>
        <dbReference type="ARBA" id="ARBA00004552"/>
    </source>
</evidence>
<keyword evidence="7" id="KW-1003">Cell membrane</keyword>
<keyword evidence="25" id="KW-1185">Reference proteome</keyword>
<accession>A0A3P8UKJ6</accession>
<evidence type="ECO:0000256" key="11">
    <source>
        <dbReference type="ARBA" id="ARBA00023018"/>
    </source>
</evidence>
<evidence type="ECO:0000256" key="22">
    <source>
        <dbReference type="ARBA" id="ARBA00041963"/>
    </source>
</evidence>
<dbReference type="Ensembl" id="ENSCSET00000000833.1">
    <property type="protein sequence ID" value="ENSCSEP00000000805.1"/>
    <property type="gene ID" value="ENSCSEG00000000549.1"/>
</dbReference>
<evidence type="ECO:0000313" key="24">
    <source>
        <dbReference type="Ensembl" id="ENSCSEP00000000805.1"/>
    </source>
</evidence>
<reference evidence="24" key="2">
    <citation type="submission" date="2025-08" db="UniProtKB">
        <authorList>
            <consortium name="Ensembl"/>
        </authorList>
    </citation>
    <scope>IDENTIFICATION</scope>
</reference>
<evidence type="ECO:0000256" key="7">
    <source>
        <dbReference type="ARBA" id="ARBA00022475"/>
    </source>
</evidence>
<dbReference type="PANTHER" id="PTHR10498">
    <property type="entry name" value="PARALEMMIN-RELATED"/>
    <property type="match status" value="1"/>
</dbReference>
<evidence type="ECO:0000256" key="2">
    <source>
        <dbReference type="ARBA" id="ARBA00004342"/>
    </source>
</evidence>
<keyword evidence="14" id="KW-0564">Palmitate</keyword>
<comment type="subunit">
    <text evidence="20">Interacts with dopamine receptor DRD3.</text>
</comment>
<dbReference type="GO" id="GO:0008360">
    <property type="term" value="P:regulation of cell shape"/>
    <property type="evidence" value="ECO:0007669"/>
    <property type="project" value="UniProtKB-KW"/>
</dbReference>
<keyword evidence="8" id="KW-0488">Methylation</keyword>
<name>A0A3P8UKJ6_CYNSE</name>
<dbReference type="GO" id="GO:0016327">
    <property type="term" value="C:apicolateral plasma membrane"/>
    <property type="evidence" value="ECO:0007669"/>
    <property type="project" value="UniProtKB-SubCell"/>
</dbReference>
<sequence>KVNAGSQSEREKRKLQTEVENKRRQLEDDRRTLQHLKSQAVREQWLLDGASSAGPDQDQTKTRNLEATISRLEQELVSLETGTHTKCAEQLKRGEKETRTRFNMISVVHEMNGEDGGHQLSCSEVEELIHKADEASMMSQTVDTVSSLPAAEVQEEEGLVREPPSLSQKSIFPVEIPGLEARPAPESSVAEASTENPVTMVFMGYQSVEDEAETKRVLGLQGTVKAELVIIDDANNKTSAGGRDEDKTSGRAVGKRAQDPHGDCGGDPIGEATSEVVKIKKEKQPCKCCTIM</sequence>
<feature type="compositionally biased region" description="Basic and acidic residues" evidence="23">
    <location>
        <begin position="8"/>
        <end position="32"/>
    </location>
</feature>
<comment type="subcellular location">
    <subcellularLocation>
        <location evidence="18">Apicolateral cell membrane</location>
        <topology evidence="18">Lipid-anchor</topology>
    </subcellularLocation>
    <subcellularLocation>
        <location evidence="19">Basolateral cell membrane</location>
        <topology evidence="19">Lipid-anchor</topology>
    </subcellularLocation>
    <subcellularLocation>
        <location evidence="2">Cell membrane</location>
        <topology evidence="2">Lipid-anchor</topology>
        <orientation evidence="2">Cytoplasmic side</orientation>
    </subcellularLocation>
    <subcellularLocation>
        <location evidence="3">Cell projection</location>
        <location evidence="3">Axon</location>
    </subcellularLocation>
    <subcellularLocation>
        <location evidence="1">Cell projection</location>
        <location evidence="1">Dendrite</location>
    </subcellularLocation>
    <subcellularLocation>
        <location evidence="5">Cell projection</location>
        <location evidence="5">Dendritic spine</location>
    </subcellularLocation>
    <subcellularLocation>
        <location evidence="4">Cell projection</location>
        <location evidence="4">Filopodium membrane</location>
        <topology evidence="4">Lipid-anchor</topology>
    </subcellularLocation>
</comment>
<dbReference type="GO" id="GO:0043197">
    <property type="term" value="C:dendritic spine"/>
    <property type="evidence" value="ECO:0007669"/>
    <property type="project" value="UniProtKB-SubCell"/>
</dbReference>
<dbReference type="PANTHER" id="PTHR10498:SF6">
    <property type="entry name" value="PARALEMMIN-1"/>
    <property type="match status" value="1"/>
</dbReference>
<keyword evidence="15" id="KW-0966">Cell projection</keyword>
<comment type="similarity">
    <text evidence="6">Belongs to the paralemmin family.</text>
</comment>
<evidence type="ECO:0000313" key="25">
    <source>
        <dbReference type="Proteomes" id="UP000265120"/>
    </source>
</evidence>
<dbReference type="GO" id="GO:0016323">
    <property type="term" value="C:basolateral plasma membrane"/>
    <property type="evidence" value="ECO:0007669"/>
    <property type="project" value="UniProtKB-SubCell"/>
</dbReference>
<evidence type="ECO:0000256" key="3">
    <source>
        <dbReference type="ARBA" id="ARBA00004489"/>
    </source>
</evidence>
<dbReference type="AlphaFoldDB" id="A0A3P8UKJ6"/>
<evidence type="ECO:0000256" key="1">
    <source>
        <dbReference type="ARBA" id="ARBA00004279"/>
    </source>
</evidence>
<keyword evidence="13" id="KW-0472">Membrane</keyword>
<evidence type="ECO:0000256" key="6">
    <source>
        <dbReference type="ARBA" id="ARBA00005756"/>
    </source>
</evidence>
<keyword evidence="17" id="KW-0636">Prenylation</keyword>
<organism evidence="24 25">
    <name type="scientific">Cynoglossus semilaevis</name>
    <name type="common">Tongue sole</name>
    <dbReference type="NCBI Taxonomy" id="244447"/>
    <lineage>
        <taxon>Eukaryota</taxon>
        <taxon>Metazoa</taxon>
        <taxon>Chordata</taxon>
        <taxon>Craniata</taxon>
        <taxon>Vertebrata</taxon>
        <taxon>Euteleostomi</taxon>
        <taxon>Actinopterygii</taxon>
        <taxon>Neopterygii</taxon>
        <taxon>Teleostei</taxon>
        <taxon>Neoteleostei</taxon>
        <taxon>Acanthomorphata</taxon>
        <taxon>Carangaria</taxon>
        <taxon>Pleuronectiformes</taxon>
        <taxon>Pleuronectoidei</taxon>
        <taxon>Cynoglossidae</taxon>
        <taxon>Cynoglossinae</taxon>
        <taxon>Cynoglossus</taxon>
    </lineage>
</organism>
<evidence type="ECO:0000256" key="10">
    <source>
        <dbReference type="ARBA" id="ARBA00022960"/>
    </source>
</evidence>
<evidence type="ECO:0000256" key="18">
    <source>
        <dbReference type="ARBA" id="ARBA00037796"/>
    </source>
</evidence>
<evidence type="ECO:0000256" key="23">
    <source>
        <dbReference type="SAM" id="MobiDB-lite"/>
    </source>
</evidence>
<evidence type="ECO:0000256" key="21">
    <source>
        <dbReference type="ARBA" id="ARBA00040790"/>
    </source>
</evidence>
<evidence type="ECO:0000256" key="19">
    <source>
        <dbReference type="ARBA" id="ARBA00037871"/>
    </source>
</evidence>
<gene>
    <name evidence="24" type="primary">PALM</name>
</gene>
<evidence type="ECO:0000256" key="14">
    <source>
        <dbReference type="ARBA" id="ARBA00023139"/>
    </source>
</evidence>
<proteinExistence type="inferred from homology"/>
<keyword evidence="11" id="KW-0770">Synapse</keyword>